<accession>A0A0D0CSB8</accession>
<keyword evidence="2" id="KW-1185">Reference proteome</keyword>
<proteinExistence type="predicted"/>
<protein>
    <submittedName>
        <fullName evidence="1">Uncharacterized protein</fullName>
    </submittedName>
</protein>
<dbReference type="EMBL" id="KN834784">
    <property type="protein sequence ID" value="KIK58538.1"/>
    <property type="molecule type" value="Genomic_DNA"/>
</dbReference>
<reference evidence="1 2" key="1">
    <citation type="submission" date="2014-04" db="EMBL/GenBank/DDBJ databases">
        <title>Evolutionary Origins and Diversification of the Mycorrhizal Mutualists.</title>
        <authorList>
            <consortium name="DOE Joint Genome Institute"/>
            <consortium name="Mycorrhizal Genomics Consortium"/>
            <person name="Kohler A."/>
            <person name="Kuo A."/>
            <person name="Nagy L.G."/>
            <person name="Floudas D."/>
            <person name="Copeland A."/>
            <person name="Barry K.W."/>
            <person name="Cichocki N."/>
            <person name="Veneault-Fourrey C."/>
            <person name="LaButti K."/>
            <person name="Lindquist E.A."/>
            <person name="Lipzen A."/>
            <person name="Lundell T."/>
            <person name="Morin E."/>
            <person name="Murat C."/>
            <person name="Riley R."/>
            <person name="Ohm R."/>
            <person name="Sun H."/>
            <person name="Tunlid A."/>
            <person name="Henrissat B."/>
            <person name="Grigoriev I.V."/>
            <person name="Hibbett D.S."/>
            <person name="Martin F."/>
        </authorList>
    </citation>
    <scope>NUCLEOTIDE SEQUENCE [LARGE SCALE GENOMIC DNA]</scope>
    <source>
        <strain evidence="1 2">FD-317 M1</strain>
    </source>
</reference>
<dbReference type="Proteomes" id="UP000053593">
    <property type="component" value="Unassembled WGS sequence"/>
</dbReference>
<sequence>MDPYTCEVSAIIQQNASRIGKLQLGISLHRYHNCVTPKLVQEGIIMVKSAIEPLVEQIRSKKHQRICIYAATSKIVLRKIDPSYPSFFH</sequence>
<dbReference type="HOGENOM" id="CLU_2454956_0_0_1"/>
<evidence type="ECO:0000313" key="2">
    <source>
        <dbReference type="Proteomes" id="UP000053593"/>
    </source>
</evidence>
<dbReference type="AlphaFoldDB" id="A0A0D0CSB8"/>
<name>A0A0D0CSB8_9AGAR</name>
<organism evidence="1 2">
    <name type="scientific">Collybiopsis luxurians FD-317 M1</name>
    <dbReference type="NCBI Taxonomy" id="944289"/>
    <lineage>
        <taxon>Eukaryota</taxon>
        <taxon>Fungi</taxon>
        <taxon>Dikarya</taxon>
        <taxon>Basidiomycota</taxon>
        <taxon>Agaricomycotina</taxon>
        <taxon>Agaricomycetes</taxon>
        <taxon>Agaricomycetidae</taxon>
        <taxon>Agaricales</taxon>
        <taxon>Marasmiineae</taxon>
        <taxon>Omphalotaceae</taxon>
        <taxon>Collybiopsis</taxon>
        <taxon>Collybiopsis luxurians</taxon>
    </lineage>
</organism>
<gene>
    <name evidence="1" type="ORF">GYMLUDRAFT_691941</name>
</gene>
<evidence type="ECO:0000313" key="1">
    <source>
        <dbReference type="EMBL" id="KIK58538.1"/>
    </source>
</evidence>